<evidence type="ECO:0000313" key="1">
    <source>
        <dbReference type="EMBL" id="GAG39404.1"/>
    </source>
</evidence>
<name>X0X853_9ZZZZ</name>
<gene>
    <name evidence="1" type="ORF">S01H1_69367</name>
</gene>
<organism evidence="1">
    <name type="scientific">marine sediment metagenome</name>
    <dbReference type="NCBI Taxonomy" id="412755"/>
    <lineage>
        <taxon>unclassified sequences</taxon>
        <taxon>metagenomes</taxon>
        <taxon>ecological metagenomes</taxon>
    </lineage>
</organism>
<proteinExistence type="predicted"/>
<accession>X0X853</accession>
<reference evidence="1" key="1">
    <citation type="journal article" date="2014" name="Front. Microbiol.">
        <title>High frequency of phylogenetically diverse reductive dehalogenase-homologous genes in deep subseafloor sedimentary metagenomes.</title>
        <authorList>
            <person name="Kawai M."/>
            <person name="Futagami T."/>
            <person name="Toyoda A."/>
            <person name="Takaki Y."/>
            <person name="Nishi S."/>
            <person name="Hori S."/>
            <person name="Arai W."/>
            <person name="Tsubouchi T."/>
            <person name="Morono Y."/>
            <person name="Uchiyama I."/>
            <person name="Ito T."/>
            <person name="Fujiyama A."/>
            <person name="Inagaki F."/>
            <person name="Takami H."/>
        </authorList>
    </citation>
    <scope>NUCLEOTIDE SEQUENCE</scope>
    <source>
        <strain evidence="1">Expedition CK06-06</strain>
    </source>
</reference>
<sequence>MKTGKSIAVLAAVLALAGVRPVLAQEDKEAAARPQIIKVLVKQYKTLSAG</sequence>
<comment type="caution">
    <text evidence="1">The sequence shown here is derived from an EMBL/GenBank/DDBJ whole genome shotgun (WGS) entry which is preliminary data.</text>
</comment>
<dbReference type="EMBL" id="BARS01046054">
    <property type="protein sequence ID" value="GAG39404.1"/>
    <property type="molecule type" value="Genomic_DNA"/>
</dbReference>
<feature type="non-terminal residue" evidence="1">
    <location>
        <position position="50"/>
    </location>
</feature>
<protein>
    <submittedName>
        <fullName evidence="1">Uncharacterized protein</fullName>
    </submittedName>
</protein>
<dbReference type="AlphaFoldDB" id="X0X853"/>